<comment type="caution">
    <text evidence="8">The sequence shown here is derived from an EMBL/GenBank/DDBJ whole genome shotgun (WGS) entry which is preliminary data.</text>
</comment>
<dbReference type="PANTHER" id="PTHR12801">
    <property type="entry name" value="RNA EXONUCLEASE REXO1 / RECO3 FAMILY MEMBER-RELATED"/>
    <property type="match status" value="1"/>
</dbReference>
<keyword evidence="9" id="KW-1185">Reference proteome</keyword>
<evidence type="ECO:0000313" key="9">
    <source>
        <dbReference type="Proteomes" id="UP001172673"/>
    </source>
</evidence>
<evidence type="ECO:0000259" key="7">
    <source>
        <dbReference type="SMART" id="SM00479"/>
    </source>
</evidence>
<dbReference type="Pfam" id="PF00929">
    <property type="entry name" value="RNase_T"/>
    <property type="match status" value="1"/>
</dbReference>
<name>A0AA38XA30_9EURO</name>
<dbReference type="Proteomes" id="UP001172673">
    <property type="component" value="Unassembled WGS sequence"/>
</dbReference>
<dbReference type="GO" id="GO:0003676">
    <property type="term" value="F:nucleic acid binding"/>
    <property type="evidence" value="ECO:0007669"/>
    <property type="project" value="InterPro"/>
</dbReference>
<dbReference type="PANTHER" id="PTHR12801:SF45">
    <property type="entry name" value="RNA EXONUCLEASE 4"/>
    <property type="match status" value="1"/>
</dbReference>
<feature type="region of interest" description="Disordered" evidence="6">
    <location>
        <begin position="80"/>
        <end position="103"/>
    </location>
</feature>
<dbReference type="EMBL" id="JAPDRK010000008">
    <property type="protein sequence ID" value="KAJ9609649.1"/>
    <property type="molecule type" value="Genomic_DNA"/>
</dbReference>
<dbReference type="Gene3D" id="3.30.420.10">
    <property type="entry name" value="Ribonuclease H-like superfamily/Ribonuclease H"/>
    <property type="match status" value="1"/>
</dbReference>
<dbReference type="SUPFAM" id="SSF53098">
    <property type="entry name" value="Ribonuclease H-like"/>
    <property type="match status" value="1"/>
</dbReference>
<sequence>MSSRKKNKRFNPQAPPFTMPGSNQPASRSQIQWSTLKISATYIEKLRLLCNSQQELKREGYVLKSLDRQQIEAKLRCTKCRKRPSRKPSPQTESVLADVRRDPNKPFCDEKAGGCGKPGHTVDKCYRLHPDLMPKVMKDREARKTLRKGVAGKGLNEERRTGEEGLLEATGNAPAKKRSKACQYHIGRHFTCCNRHVSEEGCVEDDEHEMPPPNDPNVNEYWKYHYTPTAAPIHYRGRQPETRQPTLFNHWDAPYAPAPSSASTYLPPTTHLPAIALDCEMGTSKNGESELIRLTAVDFFSGAILIDNLVQPTVPMAHYNTRYSGVTQAAMCDAVRTGAAINGRDRARMALFQFVGPDTVLVVHGGSSDFTALRWIHPNIVDTFILEGYTGQKVEGGKSLQNLCKVKLGIDVQVRDPKMGKFGHDSYEDAMATRELAVQWVRAIPDV</sequence>
<feature type="domain" description="Exonuclease" evidence="7">
    <location>
        <begin position="273"/>
        <end position="446"/>
    </location>
</feature>
<dbReference type="CDD" id="cd06137">
    <property type="entry name" value="DEDDh_RNase"/>
    <property type="match status" value="1"/>
</dbReference>
<evidence type="ECO:0000256" key="3">
    <source>
        <dbReference type="ARBA" id="ARBA00022801"/>
    </source>
</evidence>
<dbReference type="AlphaFoldDB" id="A0AA38XA30"/>
<accession>A0AA38XA30</accession>
<dbReference type="GO" id="GO:0006364">
    <property type="term" value="P:rRNA processing"/>
    <property type="evidence" value="ECO:0007669"/>
    <property type="project" value="UniProtKB-KW"/>
</dbReference>
<evidence type="ECO:0000313" key="8">
    <source>
        <dbReference type="EMBL" id="KAJ9609649.1"/>
    </source>
</evidence>
<protein>
    <recommendedName>
        <fullName evidence="7">Exonuclease domain-containing protein</fullName>
    </recommendedName>
</protein>
<evidence type="ECO:0000256" key="1">
    <source>
        <dbReference type="ARBA" id="ARBA00022552"/>
    </source>
</evidence>
<organism evidence="8 9">
    <name type="scientific">Cladophialophora chaetospira</name>
    <dbReference type="NCBI Taxonomy" id="386627"/>
    <lineage>
        <taxon>Eukaryota</taxon>
        <taxon>Fungi</taxon>
        <taxon>Dikarya</taxon>
        <taxon>Ascomycota</taxon>
        <taxon>Pezizomycotina</taxon>
        <taxon>Eurotiomycetes</taxon>
        <taxon>Chaetothyriomycetidae</taxon>
        <taxon>Chaetothyriales</taxon>
        <taxon>Herpotrichiellaceae</taxon>
        <taxon>Cladophialophora</taxon>
    </lineage>
</organism>
<dbReference type="SMART" id="SM00479">
    <property type="entry name" value="EXOIII"/>
    <property type="match status" value="1"/>
</dbReference>
<evidence type="ECO:0000256" key="2">
    <source>
        <dbReference type="ARBA" id="ARBA00022722"/>
    </source>
</evidence>
<dbReference type="InterPro" id="IPR012337">
    <property type="entry name" value="RNaseH-like_sf"/>
</dbReference>
<keyword evidence="2" id="KW-0540">Nuclease</keyword>
<evidence type="ECO:0000256" key="5">
    <source>
        <dbReference type="ARBA" id="ARBA00025599"/>
    </source>
</evidence>
<dbReference type="GO" id="GO:0005634">
    <property type="term" value="C:nucleus"/>
    <property type="evidence" value="ECO:0007669"/>
    <property type="project" value="TreeGrafter"/>
</dbReference>
<dbReference type="InterPro" id="IPR047021">
    <property type="entry name" value="REXO1/3/4-like"/>
</dbReference>
<evidence type="ECO:0000256" key="6">
    <source>
        <dbReference type="SAM" id="MobiDB-lite"/>
    </source>
</evidence>
<keyword evidence="3" id="KW-0378">Hydrolase</keyword>
<reference evidence="8" key="1">
    <citation type="submission" date="2022-10" db="EMBL/GenBank/DDBJ databases">
        <title>Culturing micro-colonial fungi from biological soil crusts in the Mojave desert and describing Neophaeococcomyces mojavensis, and introducing the new genera and species Taxawa tesnikishii.</title>
        <authorList>
            <person name="Kurbessoian T."/>
            <person name="Stajich J.E."/>
        </authorList>
    </citation>
    <scope>NUCLEOTIDE SEQUENCE</scope>
    <source>
        <strain evidence="8">TK_41</strain>
    </source>
</reference>
<dbReference type="InterPro" id="IPR036397">
    <property type="entry name" value="RNaseH_sf"/>
</dbReference>
<keyword evidence="4" id="KW-0269">Exonuclease</keyword>
<dbReference type="InterPro" id="IPR013520">
    <property type="entry name" value="Ribonucl_H"/>
</dbReference>
<evidence type="ECO:0000256" key="4">
    <source>
        <dbReference type="ARBA" id="ARBA00022839"/>
    </source>
</evidence>
<feature type="region of interest" description="Disordered" evidence="6">
    <location>
        <begin position="1"/>
        <end position="28"/>
    </location>
</feature>
<gene>
    <name evidence="8" type="ORF">H2200_005977</name>
</gene>
<dbReference type="GO" id="GO:0004527">
    <property type="term" value="F:exonuclease activity"/>
    <property type="evidence" value="ECO:0007669"/>
    <property type="project" value="UniProtKB-KW"/>
</dbReference>
<keyword evidence="1" id="KW-0698">rRNA processing</keyword>
<proteinExistence type="predicted"/>
<dbReference type="GO" id="GO:0000027">
    <property type="term" value="P:ribosomal large subunit assembly"/>
    <property type="evidence" value="ECO:0007669"/>
    <property type="project" value="TreeGrafter"/>
</dbReference>
<comment type="function">
    <text evidence="5">Exoribonuclease involved in ribosome biosynthesis. Involved in the processing of ITS1, the internal transcribed spacer localized between the 18S and 5.8S rRNAs.</text>
</comment>